<dbReference type="EMBL" id="SAYG01000009">
    <property type="protein sequence ID" value="TXJ44307.1"/>
    <property type="molecule type" value="Genomic_DNA"/>
</dbReference>
<evidence type="ECO:0000313" key="1">
    <source>
        <dbReference type="EMBL" id="TXJ44307.1"/>
    </source>
</evidence>
<organism evidence="1 2">
    <name type="scientific">Brachyspira aalborgi</name>
    <dbReference type="NCBI Taxonomy" id="29522"/>
    <lineage>
        <taxon>Bacteria</taxon>
        <taxon>Pseudomonadati</taxon>
        <taxon>Spirochaetota</taxon>
        <taxon>Spirochaetia</taxon>
        <taxon>Brachyspirales</taxon>
        <taxon>Brachyspiraceae</taxon>
        <taxon>Brachyspira</taxon>
    </lineage>
</organism>
<proteinExistence type="predicted"/>
<dbReference type="RefSeq" id="WP_147527006.1">
    <property type="nucleotide sequence ID" value="NZ_SAYG01000009.1"/>
</dbReference>
<reference evidence="1 2" key="1">
    <citation type="journal article" date="1992" name="Lakartidningen">
        <title>[Penicillin V and not amoxicillin is the first choice preparation in acute otitis].</title>
        <authorList>
            <person name="Kamme C."/>
            <person name="Lundgren K."/>
            <person name="Prellner K."/>
        </authorList>
    </citation>
    <scope>NUCLEOTIDE SEQUENCE [LARGE SCALE GENOMIC DNA]</scope>
    <source>
        <strain evidence="1 2">PC3714II</strain>
    </source>
</reference>
<protein>
    <submittedName>
        <fullName evidence="1">Uncharacterized protein</fullName>
    </submittedName>
</protein>
<gene>
    <name evidence="1" type="ORF">EPJ70_08735</name>
</gene>
<comment type="caution">
    <text evidence="1">The sequence shown here is derived from an EMBL/GenBank/DDBJ whole genome shotgun (WGS) entry which is preliminary data.</text>
</comment>
<dbReference type="Proteomes" id="UP000324574">
    <property type="component" value="Unassembled WGS sequence"/>
</dbReference>
<accession>A0A5C8F213</accession>
<evidence type="ECO:0000313" key="2">
    <source>
        <dbReference type="Proteomes" id="UP000324574"/>
    </source>
</evidence>
<dbReference type="AlphaFoldDB" id="A0A5C8F213"/>
<name>A0A5C8F213_9SPIR</name>
<sequence length="182" mass="21374">MCNNFNNCDLILPRGIVPDAENRITVNFNGNQISICANSDYAREEWIRQVTNHRLGYYSNPYNGASHLYQFDSNGNLINLDDNNRVWYEFRNARVCEAVDYMNNTNLGVSLVGIYHSSLPMELPIEWISIIIHNNNNSYGMAYRNANLIIGNRDREPNENEWDNRFWRFWGCEFIEYINNNS</sequence>